<dbReference type="AlphaFoldDB" id="A0A226WYJ6"/>
<reference evidence="2" key="1">
    <citation type="submission" date="2017-01" db="EMBL/GenBank/DDBJ databases">
        <title>Genome Analysis of Deinococcus marmoris KOPRI26562.</title>
        <authorList>
            <person name="Kim J.H."/>
            <person name="Oh H.-M."/>
        </authorList>
    </citation>
    <scope>NUCLEOTIDE SEQUENCE [LARGE SCALE GENOMIC DNA]</scope>
    <source>
        <strain evidence="2">PAMC 26633</strain>
    </source>
</reference>
<sequence length="74" mass="8119">MPAQTPAQGYGIPGQKEIAKALEAVPPQQYKDLDRVSLNALPNPRDVLWQEEYGDWSFSSAATANIKQGVAFFP</sequence>
<proteinExistence type="predicted"/>
<evidence type="ECO:0000313" key="1">
    <source>
        <dbReference type="EMBL" id="OXC75688.1"/>
    </source>
</evidence>
<protein>
    <submittedName>
        <fullName evidence="1">Uncharacterized protein</fullName>
    </submittedName>
</protein>
<comment type="caution">
    <text evidence="1">The sequence shown here is derived from an EMBL/GenBank/DDBJ whole genome shotgun (WGS) entry which is preliminary data.</text>
</comment>
<dbReference type="Proteomes" id="UP000214720">
    <property type="component" value="Unassembled WGS sequence"/>
</dbReference>
<gene>
    <name evidence="1" type="ORF">BSU04_26005</name>
</gene>
<organism evidence="1 2">
    <name type="scientific">Caballeronia sordidicola</name>
    <name type="common">Burkholderia sordidicola</name>
    <dbReference type="NCBI Taxonomy" id="196367"/>
    <lineage>
        <taxon>Bacteria</taxon>
        <taxon>Pseudomonadati</taxon>
        <taxon>Pseudomonadota</taxon>
        <taxon>Betaproteobacteria</taxon>
        <taxon>Burkholderiales</taxon>
        <taxon>Burkholderiaceae</taxon>
        <taxon>Caballeronia</taxon>
    </lineage>
</organism>
<evidence type="ECO:0000313" key="2">
    <source>
        <dbReference type="Proteomes" id="UP000214720"/>
    </source>
</evidence>
<dbReference type="EMBL" id="MTHB01000165">
    <property type="protein sequence ID" value="OXC75688.1"/>
    <property type="molecule type" value="Genomic_DNA"/>
</dbReference>
<accession>A0A226WYJ6</accession>
<name>A0A226WYJ6_CABSO</name>